<comment type="catalytic activity">
    <reaction evidence="2">
        <text>a 3'-end 2',3'-cyclophospho-ribonucleotide-RNA + H2O = a 3'-end 2'-phospho-ribonucleotide-RNA + H(+)</text>
        <dbReference type="Rhea" id="RHEA:11828"/>
        <dbReference type="Rhea" id="RHEA-COMP:10464"/>
        <dbReference type="Rhea" id="RHEA-COMP:17353"/>
        <dbReference type="ChEBI" id="CHEBI:15377"/>
        <dbReference type="ChEBI" id="CHEBI:15378"/>
        <dbReference type="ChEBI" id="CHEBI:83064"/>
        <dbReference type="ChEBI" id="CHEBI:173113"/>
        <dbReference type="EC" id="3.1.4.58"/>
    </reaction>
</comment>
<feature type="short sequence motif" description="HXTX 2" evidence="2">
    <location>
        <begin position="134"/>
        <end position="137"/>
    </location>
</feature>
<dbReference type="EC" id="3.1.4.58" evidence="2"/>
<feature type="short sequence motif" description="HXTX 1" evidence="2">
    <location>
        <begin position="50"/>
        <end position="53"/>
    </location>
</feature>
<protein>
    <recommendedName>
        <fullName evidence="2">RNA 2',3'-cyclic phosphodiesterase</fullName>
        <shortName evidence="2">RNA 2',3'-CPDase</shortName>
        <ecNumber evidence="2">3.1.4.58</ecNumber>
    </recommendedName>
</protein>
<dbReference type="GO" id="GO:0008664">
    <property type="term" value="F:RNA 2',3'-cyclic 3'-phosphodiesterase activity"/>
    <property type="evidence" value="ECO:0007669"/>
    <property type="project" value="UniProtKB-EC"/>
</dbReference>
<evidence type="ECO:0000313" key="5">
    <source>
        <dbReference type="Proteomes" id="UP000077752"/>
    </source>
</evidence>
<feature type="active site" description="Proton acceptor" evidence="2">
    <location>
        <position position="134"/>
    </location>
</feature>
<reference evidence="4 5" key="1">
    <citation type="submission" date="2016-03" db="EMBL/GenBank/DDBJ databases">
        <title>Draft Genome Assembly of Pseudomonas putida strain CBF10-2.</title>
        <authorList>
            <person name="Iyer R.S."/>
            <person name="Damania A."/>
        </authorList>
    </citation>
    <scope>NUCLEOTIDE SEQUENCE [LARGE SCALE GENOMIC DNA]</scope>
    <source>
        <strain evidence="4 5">CBF10-2</strain>
    </source>
</reference>
<accession>A0A177SAW4</accession>
<dbReference type="GO" id="GO:0016874">
    <property type="term" value="F:ligase activity"/>
    <property type="evidence" value="ECO:0007669"/>
    <property type="project" value="UniProtKB-KW"/>
</dbReference>
<comment type="similarity">
    <text evidence="2">Belongs to the 2H phosphoesterase superfamily. ThpR family.</text>
</comment>
<organism evidence="4 5">
    <name type="scientific">Pseudomonas putida</name>
    <name type="common">Arthrobacter siderocapsulatus</name>
    <dbReference type="NCBI Taxonomy" id="303"/>
    <lineage>
        <taxon>Bacteria</taxon>
        <taxon>Pseudomonadati</taxon>
        <taxon>Pseudomonadota</taxon>
        <taxon>Gammaproteobacteria</taxon>
        <taxon>Pseudomonadales</taxon>
        <taxon>Pseudomonadaceae</taxon>
        <taxon>Pseudomonas</taxon>
    </lineage>
</organism>
<sequence>MISLDPGPNEPFKRLFFALPCTPTQGKALSRWRSDLRLRSGKPVPTGNFHVTLMFLGAVGVSQLPAIFEIAARLRPLERPQPLVLDRLEVWRRSQALVLTTQEPPKALLRWVYQLQEALLPLGFVADSKAFRPHLTLARDFRHEVPEAAVAPEFRWNAREFVLYESSKGQYEPLAHWPLLDIARS</sequence>
<dbReference type="Pfam" id="PF02834">
    <property type="entry name" value="LigT_PEase"/>
    <property type="match status" value="2"/>
</dbReference>
<dbReference type="InterPro" id="IPR004175">
    <property type="entry name" value="RNA_CPDase"/>
</dbReference>
<evidence type="ECO:0000256" key="1">
    <source>
        <dbReference type="ARBA" id="ARBA00022801"/>
    </source>
</evidence>
<dbReference type="EMBL" id="LUCV01000049">
    <property type="protein sequence ID" value="OAI84956.1"/>
    <property type="molecule type" value="Genomic_DNA"/>
</dbReference>
<dbReference type="NCBIfam" id="TIGR02258">
    <property type="entry name" value="2_5_ligase"/>
    <property type="match status" value="1"/>
</dbReference>
<dbReference type="PANTHER" id="PTHR35561:SF1">
    <property type="entry name" value="RNA 2',3'-CYCLIC PHOSPHODIESTERASE"/>
    <property type="match status" value="1"/>
</dbReference>
<dbReference type="PANTHER" id="PTHR35561">
    <property type="entry name" value="RNA 2',3'-CYCLIC PHOSPHODIESTERASE"/>
    <property type="match status" value="1"/>
</dbReference>
<dbReference type="SUPFAM" id="SSF55144">
    <property type="entry name" value="LigT-like"/>
    <property type="match status" value="1"/>
</dbReference>
<dbReference type="InterPro" id="IPR009097">
    <property type="entry name" value="Cyclic_Pdiesterase"/>
</dbReference>
<dbReference type="RefSeq" id="WP_064304731.1">
    <property type="nucleotide sequence ID" value="NZ_LUCV01000049.1"/>
</dbReference>
<dbReference type="AlphaFoldDB" id="A0A177SAW4"/>
<comment type="function">
    <text evidence="2">Hydrolyzes RNA 2',3'-cyclic phosphodiester to an RNA 2'-phosphomonoester.</text>
</comment>
<proteinExistence type="inferred from homology"/>
<evidence type="ECO:0000259" key="3">
    <source>
        <dbReference type="Pfam" id="PF02834"/>
    </source>
</evidence>
<dbReference type="Gene3D" id="3.90.1140.10">
    <property type="entry name" value="Cyclic phosphodiesterase"/>
    <property type="match status" value="1"/>
</dbReference>
<dbReference type="InterPro" id="IPR014051">
    <property type="entry name" value="Phosphoesterase_HXTX"/>
</dbReference>
<evidence type="ECO:0000256" key="2">
    <source>
        <dbReference type="HAMAP-Rule" id="MF_01940"/>
    </source>
</evidence>
<dbReference type="Proteomes" id="UP000077752">
    <property type="component" value="Unassembled WGS sequence"/>
</dbReference>
<name>A0A177SAW4_PSEPU</name>
<evidence type="ECO:0000313" key="4">
    <source>
        <dbReference type="EMBL" id="OAI84956.1"/>
    </source>
</evidence>
<dbReference type="GO" id="GO:0004113">
    <property type="term" value="F:2',3'-cyclic-nucleotide 3'-phosphodiesterase activity"/>
    <property type="evidence" value="ECO:0007669"/>
    <property type="project" value="InterPro"/>
</dbReference>
<keyword evidence="4" id="KW-0436">Ligase</keyword>
<gene>
    <name evidence="4" type="ORF">AYO28_03490</name>
</gene>
<comment type="caution">
    <text evidence="4">The sequence shown here is derived from an EMBL/GenBank/DDBJ whole genome shotgun (WGS) entry which is preliminary data.</text>
</comment>
<feature type="active site" description="Proton donor" evidence="2">
    <location>
        <position position="50"/>
    </location>
</feature>
<keyword evidence="1 2" id="KW-0378">Hydrolase</keyword>
<feature type="domain" description="Phosphoesterase HXTX" evidence="3">
    <location>
        <begin position="101"/>
        <end position="168"/>
    </location>
</feature>
<feature type="domain" description="Phosphoesterase HXTX" evidence="3">
    <location>
        <begin position="23"/>
        <end position="93"/>
    </location>
</feature>
<dbReference type="HAMAP" id="MF_01940">
    <property type="entry name" value="RNA_CPDase"/>
    <property type="match status" value="1"/>
</dbReference>